<accession>A0A7C0Y4Y9</accession>
<dbReference type="EMBL" id="DRBS01000267">
    <property type="protein sequence ID" value="HDD44637.1"/>
    <property type="molecule type" value="Genomic_DNA"/>
</dbReference>
<dbReference type="InterPro" id="IPR016181">
    <property type="entry name" value="Acyl_CoA_acyltransferase"/>
</dbReference>
<feature type="domain" description="BioF2-like acetyltransferase" evidence="1">
    <location>
        <begin position="170"/>
        <end position="316"/>
    </location>
</feature>
<evidence type="ECO:0000313" key="2">
    <source>
        <dbReference type="EMBL" id="HDD44637.1"/>
    </source>
</evidence>
<dbReference type="Gene3D" id="3.40.630.30">
    <property type="match status" value="1"/>
</dbReference>
<gene>
    <name evidence="2" type="ORF">ENG63_07245</name>
</gene>
<name>A0A7C0Y4Y9_DESA2</name>
<dbReference type="Pfam" id="PF13480">
    <property type="entry name" value="Acetyltransf_6"/>
    <property type="match status" value="1"/>
</dbReference>
<proteinExistence type="predicted"/>
<sequence length="373" mass="44588">MVTIEEITHISELQKLNHYWQMLIEYSNSDNLFVTYEWISTWLKHFWKNKPILFLLVKNNNKPIGLAPFLIDQEKDRLIFPINAYSHRPDFVFISNKKETLRIIFGYLKKKFKKFKLYLHEVETHSPLVQLLPDILTECNLINIFKESHASPFLRITTDWQTYFKSKSRHFRSEQKRKLNKMKKAGQVNFVKVSKLNQCNSAIEDILNIERNSWKEKTKTSFTAVPGLKDFYSDLAYICAQNGWLQIYLLYFNSKPIAHIYGIVYKNKYYALKTSYHESYKKLSPGVVLFNYALQDVFESNLKEFDFLGVESRWKKELASDVRKHLDIFIYPRTPTTVFLQFYEHKFKPLVREKAPFILELRKKIKNAFVERN</sequence>
<comment type="caution">
    <text evidence="2">The sequence shown here is derived from an EMBL/GenBank/DDBJ whole genome shotgun (WGS) entry which is preliminary data.</text>
</comment>
<dbReference type="AlphaFoldDB" id="A0A7C0Y4Y9"/>
<reference evidence="2" key="1">
    <citation type="journal article" date="2020" name="mSystems">
        <title>Genome- and Community-Level Interaction Insights into Carbon Utilization and Element Cycling Functions of Hydrothermarchaeota in Hydrothermal Sediment.</title>
        <authorList>
            <person name="Zhou Z."/>
            <person name="Liu Y."/>
            <person name="Xu W."/>
            <person name="Pan J."/>
            <person name="Luo Z.H."/>
            <person name="Li M."/>
        </authorList>
    </citation>
    <scope>NUCLEOTIDE SEQUENCE [LARGE SCALE GENOMIC DNA]</scope>
    <source>
        <strain evidence="2">HyVt-233</strain>
    </source>
</reference>
<dbReference type="SUPFAM" id="SSF55729">
    <property type="entry name" value="Acyl-CoA N-acyltransferases (Nat)"/>
    <property type="match status" value="1"/>
</dbReference>
<dbReference type="InterPro" id="IPR038740">
    <property type="entry name" value="BioF2-like_GNAT_dom"/>
</dbReference>
<evidence type="ECO:0000259" key="1">
    <source>
        <dbReference type="Pfam" id="PF13480"/>
    </source>
</evidence>
<protein>
    <submittedName>
        <fullName evidence="2">GNAT family N-acetyltransferase</fullName>
    </submittedName>
</protein>
<dbReference type="Proteomes" id="UP000886289">
    <property type="component" value="Unassembled WGS sequence"/>
</dbReference>
<organism evidence="2">
    <name type="scientific">Desulfofervidus auxilii</name>
    <dbReference type="NCBI Taxonomy" id="1621989"/>
    <lineage>
        <taxon>Bacteria</taxon>
        <taxon>Pseudomonadati</taxon>
        <taxon>Thermodesulfobacteriota</taxon>
        <taxon>Candidatus Desulfofervidia</taxon>
        <taxon>Candidatus Desulfofervidales</taxon>
        <taxon>Candidatus Desulfofervidaceae</taxon>
        <taxon>Candidatus Desulfofervidus</taxon>
    </lineage>
</organism>